<evidence type="ECO:0000313" key="2">
    <source>
        <dbReference type="EMBL" id="ORX86740.1"/>
    </source>
</evidence>
<dbReference type="Gene3D" id="1.20.90.10">
    <property type="entry name" value="Phospholipase A2 domain"/>
    <property type="match status" value="1"/>
</dbReference>
<accession>A0A1Y1XLV4</accession>
<reference evidence="2 3" key="1">
    <citation type="submission" date="2016-08" db="EMBL/GenBank/DDBJ databases">
        <title>A Parts List for Fungal Cellulosomes Revealed by Comparative Genomics.</title>
        <authorList>
            <consortium name="DOE Joint Genome Institute"/>
            <person name="Haitjema C.H."/>
            <person name="Gilmore S.P."/>
            <person name="Henske J.K."/>
            <person name="Solomon K.V."/>
            <person name="De Groot R."/>
            <person name="Kuo A."/>
            <person name="Mondo S.J."/>
            <person name="Salamov A.A."/>
            <person name="Labutti K."/>
            <person name="Zhao Z."/>
            <person name="Chiniquy J."/>
            <person name="Barry K."/>
            <person name="Brewer H.M."/>
            <person name="Purvine S.O."/>
            <person name="Wright A.T."/>
            <person name="Boxma B."/>
            <person name="Van Alen T."/>
            <person name="Hackstein J.H."/>
            <person name="Baker S.E."/>
            <person name="Grigoriev I.V."/>
            <person name="O'Malley M.A."/>
        </authorList>
    </citation>
    <scope>NUCLEOTIDE SEQUENCE [LARGE SCALE GENOMIC DNA]</scope>
    <source>
        <strain evidence="2 3">S4</strain>
    </source>
</reference>
<keyword evidence="3" id="KW-1185">Reference proteome</keyword>
<keyword evidence="1" id="KW-0732">Signal</keyword>
<name>A0A1Y1XLV4_9FUNG</name>
<sequence>MSNILIFEYIFGLLLISSIYCINVQISNNDVEVISHVIDFQQCIQNCNLNKENIKDCKLNCYINFGSLGYRNNFSFGLAPDKLLFDINNQVKAFKINDLNADNSNEDNKIYSLYNNTKSLLNSLNKKYIQSVNLNDENTLVTREYLLELFKDDKFLSDAFNNINNDTYNTLKQLIKNINDSRKTNPTLLNTLLYTSLNNEYGDLVGKLLNKVDGGITKNIIDGTKNDFSESECISRCNISSQHLTSVFINAINEFNEELLNKNDINDIYQHCIKQCKYINHVYELYGNVTLNEINDTFSNKRSLSKRIVEKKKLLRSNENCATNMACKTNQNNIMECKYEDNKLFFNRIDGCSVPGNAEWSFAYDKSILLPSCNGHDACYHCNPIDTNSNSDLESLVTDEYLSCNKKLRENGEKLCDSYDYGSTFNTVKGKIKCYQEVESMVLAVDVAGWQSYTNDRTFTNSDKTGCMCNGSVRKISAQNFLINGKP</sequence>
<gene>
    <name evidence="2" type="ORF">BCR32DRAFT_289809</name>
</gene>
<comment type="caution">
    <text evidence="2">The sequence shown here is derived from an EMBL/GenBank/DDBJ whole genome shotgun (WGS) entry which is preliminary data.</text>
</comment>
<feature type="chain" id="PRO_5010991856" evidence="1">
    <location>
        <begin position="22"/>
        <end position="487"/>
    </location>
</feature>
<dbReference type="GO" id="GO:0006644">
    <property type="term" value="P:phospholipid metabolic process"/>
    <property type="evidence" value="ECO:0007669"/>
    <property type="project" value="InterPro"/>
</dbReference>
<evidence type="ECO:0000313" key="3">
    <source>
        <dbReference type="Proteomes" id="UP000193944"/>
    </source>
</evidence>
<dbReference type="Proteomes" id="UP000193944">
    <property type="component" value="Unassembled WGS sequence"/>
</dbReference>
<dbReference type="GO" id="GO:0004623">
    <property type="term" value="F:phospholipase A2 activity"/>
    <property type="evidence" value="ECO:0007669"/>
    <property type="project" value="InterPro"/>
</dbReference>
<reference evidence="2 3" key="2">
    <citation type="submission" date="2016-08" db="EMBL/GenBank/DDBJ databases">
        <title>Pervasive Adenine N6-methylation of Active Genes in Fungi.</title>
        <authorList>
            <consortium name="DOE Joint Genome Institute"/>
            <person name="Mondo S.J."/>
            <person name="Dannebaum R.O."/>
            <person name="Kuo R.C."/>
            <person name="Labutti K."/>
            <person name="Haridas S."/>
            <person name="Kuo A."/>
            <person name="Salamov A."/>
            <person name="Ahrendt S.R."/>
            <person name="Lipzen A."/>
            <person name="Sullivan W."/>
            <person name="Andreopoulos W.B."/>
            <person name="Clum A."/>
            <person name="Lindquist E."/>
            <person name="Daum C."/>
            <person name="Ramamoorthy G.K."/>
            <person name="Gryganskyi A."/>
            <person name="Culley D."/>
            <person name="Magnuson J.K."/>
            <person name="James T.Y."/>
            <person name="O'Malley M.A."/>
            <person name="Stajich J.E."/>
            <person name="Spatafora J.W."/>
            <person name="Visel A."/>
            <person name="Grigoriev I.V."/>
        </authorList>
    </citation>
    <scope>NUCLEOTIDE SEQUENCE [LARGE SCALE GENOMIC DNA]</scope>
    <source>
        <strain evidence="2 3">S4</strain>
    </source>
</reference>
<dbReference type="GO" id="GO:0050482">
    <property type="term" value="P:arachidonate secretion"/>
    <property type="evidence" value="ECO:0007669"/>
    <property type="project" value="InterPro"/>
</dbReference>
<feature type="signal peptide" evidence="1">
    <location>
        <begin position="1"/>
        <end position="21"/>
    </location>
</feature>
<organism evidence="2 3">
    <name type="scientific">Anaeromyces robustus</name>
    <dbReference type="NCBI Taxonomy" id="1754192"/>
    <lineage>
        <taxon>Eukaryota</taxon>
        <taxon>Fungi</taxon>
        <taxon>Fungi incertae sedis</taxon>
        <taxon>Chytridiomycota</taxon>
        <taxon>Chytridiomycota incertae sedis</taxon>
        <taxon>Neocallimastigomycetes</taxon>
        <taxon>Neocallimastigales</taxon>
        <taxon>Neocallimastigaceae</taxon>
        <taxon>Anaeromyces</taxon>
    </lineage>
</organism>
<evidence type="ECO:0000256" key="1">
    <source>
        <dbReference type="SAM" id="SignalP"/>
    </source>
</evidence>
<dbReference type="OrthoDB" id="2145798at2759"/>
<dbReference type="EMBL" id="MCFG01000017">
    <property type="protein sequence ID" value="ORX86740.1"/>
    <property type="molecule type" value="Genomic_DNA"/>
</dbReference>
<dbReference type="InterPro" id="IPR036444">
    <property type="entry name" value="PLipase_A2_dom_sf"/>
</dbReference>
<protein>
    <submittedName>
        <fullName evidence="2">Uncharacterized protein</fullName>
    </submittedName>
</protein>
<dbReference type="AlphaFoldDB" id="A0A1Y1XLV4"/>
<proteinExistence type="predicted"/>